<dbReference type="AlphaFoldDB" id="A0A804MR64"/>
<reference evidence="3" key="2">
    <citation type="submission" date="2019-07" db="EMBL/GenBank/DDBJ databases">
        <authorList>
            <person name="Seetharam A."/>
            <person name="Woodhouse M."/>
            <person name="Cannon E."/>
        </authorList>
    </citation>
    <scope>NUCLEOTIDE SEQUENCE [LARGE SCALE GENOMIC DNA]</scope>
    <source>
        <strain evidence="3">cv. B73</strain>
    </source>
</reference>
<dbReference type="InterPro" id="IPR016039">
    <property type="entry name" value="Thiolase-like"/>
</dbReference>
<dbReference type="EnsemblPlants" id="Zm00001eb105570_T001">
    <property type="protein sequence ID" value="Zm00001eb105570_P001"/>
    <property type="gene ID" value="Zm00001eb105570"/>
</dbReference>
<dbReference type="Pfam" id="PF02797">
    <property type="entry name" value="Chal_sti_synt_C"/>
    <property type="match status" value="1"/>
</dbReference>
<comment type="similarity">
    <text evidence="1">Belongs to the thiolase-like superfamily. Chalcone/stilbene synthases family.</text>
</comment>
<proteinExistence type="inferred from homology"/>
<evidence type="ECO:0000313" key="3">
    <source>
        <dbReference type="EnsemblPlants" id="Zm00001eb105570_P001"/>
    </source>
</evidence>
<protein>
    <recommendedName>
        <fullName evidence="2">Chalcone/stilbene synthase C-terminal domain-containing protein</fullName>
    </recommendedName>
</protein>
<dbReference type="GO" id="GO:0016747">
    <property type="term" value="F:acyltransferase activity, transferring groups other than amino-acyl groups"/>
    <property type="evidence" value="ECO:0007669"/>
    <property type="project" value="InterPro"/>
</dbReference>
<dbReference type="InParanoid" id="A0A804MR64"/>
<sequence length="142" mass="15573">MDFTGRTQPSEITLIAFYGTDGGCLDNGQTLFGDGADLVERPLFEIPRLLGCEVERCLRLVVVDAFGINNADWSDLFWAIHPDGRAILDHIEGLLGLNDGKLAGSRHVVSEFGNMSGTTVIFVLEELRRRRQAGNLQEGQAP</sequence>
<evidence type="ECO:0000256" key="1">
    <source>
        <dbReference type="ARBA" id="ARBA00005531"/>
    </source>
</evidence>
<evidence type="ECO:0000259" key="2">
    <source>
        <dbReference type="Pfam" id="PF02797"/>
    </source>
</evidence>
<dbReference type="Gramene" id="Zm00001eb105570_T001">
    <property type="protein sequence ID" value="Zm00001eb105570_P001"/>
    <property type="gene ID" value="Zm00001eb105570"/>
</dbReference>
<reference evidence="4" key="1">
    <citation type="submission" date="2015-12" db="EMBL/GenBank/DDBJ databases">
        <title>Update maize B73 reference genome by single molecule sequencing technologies.</title>
        <authorList>
            <consortium name="Maize Genome Sequencing Project"/>
            <person name="Ware D."/>
        </authorList>
    </citation>
    <scope>NUCLEOTIDE SEQUENCE [LARGE SCALE GENOMIC DNA]</scope>
    <source>
        <strain evidence="4">cv. B73</strain>
    </source>
</reference>
<name>A0A804MR64_MAIZE</name>
<dbReference type="PANTHER" id="PTHR11877:SF68">
    <property type="entry name" value="OS07G0501100 PROTEIN"/>
    <property type="match status" value="1"/>
</dbReference>
<reference evidence="3" key="3">
    <citation type="submission" date="2021-05" db="UniProtKB">
        <authorList>
            <consortium name="EnsemblPlants"/>
        </authorList>
    </citation>
    <scope>IDENTIFICATION</scope>
    <source>
        <strain evidence="3">cv. B73</strain>
    </source>
</reference>
<feature type="domain" description="Chalcone/stilbene synthase C-terminal" evidence="2">
    <location>
        <begin position="45"/>
        <end position="133"/>
    </location>
</feature>
<organism evidence="3 4">
    <name type="scientific">Zea mays</name>
    <name type="common">Maize</name>
    <dbReference type="NCBI Taxonomy" id="4577"/>
    <lineage>
        <taxon>Eukaryota</taxon>
        <taxon>Viridiplantae</taxon>
        <taxon>Streptophyta</taxon>
        <taxon>Embryophyta</taxon>
        <taxon>Tracheophyta</taxon>
        <taxon>Spermatophyta</taxon>
        <taxon>Magnoliopsida</taxon>
        <taxon>Liliopsida</taxon>
        <taxon>Poales</taxon>
        <taxon>Poaceae</taxon>
        <taxon>PACMAD clade</taxon>
        <taxon>Panicoideae</taxon>
        <taxon>Andropogonodae</taxon>
        <taxon>Andropogoneae</taxon>
        <taxon>Tripsacinae</taxon>
        <taxon>Zea</taxon>
    </lineage>
</organism>
<dbReference type="PANTHER" id="PTHR11877">
    <property type="entry name" value="HYDROXYMETHYLGLUTARYL-COA SYNTHASE"/>
    <property type="match status" value="1"/>
</dbReference>
<dbReference type="InterPro" id="IPR012328">
    <property type="entry name" value="Chalcone/stilbene_synt_C"/>
</dbReference>
<dbReference type="InterPro" id="IPR011141">
    <property type="entry name" value="Polyketide_synthase_type-III"/>
</dbReference>
<dbReference type="SUPFAM" id="SSF53901">
    <property type="entry name" value="Thiolase-like"/>
    <property type="match status" value="1"/>
</dbReference>
<dbReference type="Proteomes" id="UP000007305">
    <property type="component" value="Chromosome 2"/>
</dbReference>
<accession>A0A804MR64</accession>
<dbReference type="Gene3D" id="3.40.47.10">
    <property type="match status" value="1"/>
</dbReference>
<evidence type="ECO:0000313" key="4">
    <source>
        <dbReference type="Proteomes" id="UP000007305"/>
    </source>
</evidence>
<keyword evidence="4" id="KW-1185">Reference proteome</keyword>